<dbReference type="EMBL" id="DXHS01000038">
    <property type="protein sequence ID" value="HIW02130.1"/>
    <property type="molecule type" value="Genomic_DNA"/>
</dbReference>
<keyword evidence="4" id="KW-1133">Transmembrane helix</keyword>
<dbReference type="InterPro" id="IPR036962">
    <property type="entry name" value="Glyco_hydro_3_N_sf"/>
</dbReference>
<evidence type="ECO:0000256" key="2">
    <source>
        <dbReference type="ARBA" id="ARBA00022801"/>
    </source>
</evidence>
<feature type="transmembrane region" description="Helical" evidence="4">
    <location>
        <begin position="1023"/>
        <end position="1053"/>
    </location>
</feature>
<dbReference type="SUPFAM" id="SSF49785">
    <property type="entry name" value="Galactose-binding domain-like"/>
    <property type="match status" value="1"/>
</dbReference>
<dbReference type="PANTHER" id="PTHR42715">
    <property type="entry name" value="BETA-GLUCOSIDASE"/>
    <property type="match status" value="1"/>
</dbReference>
<dbReference type="InterPro" id="IPR005084">
    <property type="entry name" value="CBM6"/>
</dbReference>
<dbReference type="PANTHER" id="PTHR42715:SF10">
    <property type="entry name" value="BETA-GLUCOSIDASE"/>
    <property type="match status" value="1"/>
</dbReference>
<gene>
    <name evidence="6" type="ORF">H9892_02195</name>
</gene>
<dbReference type="InterPro" id="IPR036881">
    <property type="entry name" value="Glyco_hydro_3_C_sf"/>
</dbReference>
<dbReference type="PRINTS" id="PR00133">
    <property type="entry name" value="GLHYDRLASE3"/>
</dbReference>
<accession>A0A9D1Q060</accession>
<dbReference type="GO" id="GO:0005975">
    <property type="term" value="P:carbohydrate metabolic process"/>
    <property type="evidence" value="ECO:0007669"/>
    <property type="project" value="InterPro"/>
</dbReference>
<dbReference type="GO" id="GO:0030246">
    <property type="term" value="F:carbohydrate binding"/>
    <property type="evidence" value="ECO:0007669"/>
    <property type="project" value="InterPro"/>
</dbReference>
<evidence type="ECO:0000256" key="3">
    <source>
        <dbReference type="SAM" id="MobiDB-lite"/>
    </source>
</evidence>
<dbReference type="Proteomes" id="UP000823990">
    <property type="component" value="Unassembled WGS sequence"/>
</dbReference>
<keyword evidence="2 6" id="KW-0378">Hydrolase</keyword>
<dbReference type="CDD" id="cd02795">
    <property type="entry name" value="CBM6-CBM35-CBM36_like"/>
    <property type="match status" value="1"/>
</dbReference>
<dbReference type="Gene3D" id="3.40.50.1700">
    <property type="entry name" value="Glycoside hydrolase family 3 C-terminal domain"/>
    <property type="match status" value="1"/>
</dbReference>
<dbReference type="Pfam" id="PF01915">
    <property type="entry name" value="Glyco_hydro_3_C"/>
    <property type="match status" value="1"/>
</dbReference>
<feature type="transmembrane region" description="Helical" evidence="4">
    <location>
        <begin position="1122"/>
        <end position="1143"/>
    </location>
</feature>
<feature type="compositionally biased region" description="Low complexity" evidence="3">
    <location>
        <begin position="1095"/>
        <end position="1107"/>
    </location>
</feature>
<dbReference type="InterPro" id="IPR002772">
    <property type="entry name" value="Glyco_hydro_3_C"/>
</dbReference>
<evidence type="ECO:0000259" key="5">
    <source>
        <dbReference type="PROSITE" id="PS51175"/>
    </source>
</evidence>
<comment type="similarity">
    <text evidence="1">Belongs to the glycosyl hydrolase 3 family.</text>
</comment>
<reference evidence="6" key="2">
    <citation type="submission" date="2021-04" db="EMBL/GenBank/DDBJ databases">
        <authorList>
            <person name="Gilroy R."/>
        </authorList>
    </citation>
    <scope>NUCLEOTIDE SEQUENCE</scope>
    <source>
        <strain evidence="6">12435</strain>
    </source>
</reference>
<dbReference type="Gene3D" id="2.60.40.10">
    <property type="entry name" value="Immunoglobulins"/>
    <property type="match status" value="1"/>
</dbReference>
<evidence type="ECO:0000256" key="1">
    <source>
        <dbReference type="ARBA" id="ARBA00005336"/>
    </source>
</evidence>
<dbReference type="SUPFAM" id="SSF52279">
    <property type="entry name" value="Beta-D-glucan exohydrolase, C-terminal domain"/>
    <property type="match status" value="1"/>
</dbReference>
<name>A0A9D1Q060_9FIRM</name>
<protein>
    <submittedName>
        <fullName evidence="6">Glycoside hydrolase family 3 C-terminal domain-containing protein</fullName>
    </submittedName>
</protein>
<dbReference type="PROSITE" id="PS51175">
    <property type="entry name" value="CBM6"/>
    <property type="match status" value="1"/>
</dbReference>
<keyword evidence="4" id="KW-0472">Membrane</keyword>
<dbReference type="InterPro" id="IPR008979">
    <property type="entry name" value="Galactose-bd-like_sf"/>
</dbReference>
<dbReference type="Pfam" id="PF14310">
    <property type="entry name" value="Fn3-like"/>
    <property type="match status" value="1"/>
</dbReference>
<evidence type="ECO:0000256" key="4">
    <source>
        <dbReference type="SAM" id="Phobius"/>
    </source>
</evidence>
<dbReference type="SUPFAM" id="SSF51445">
    <property type="entry name" value="(Trans)glycosidases"/>
    <property type="match status" value="1"/>
</dbReference>
<reference evidence="6" key="1">
    <citation type="journal article" date="2021" name="PeerJ">
        <title>Extensive microbial diversity within the chicken gut microbiome revealed by metagenomics and culture.</title>
        <authorList>
            <person name="Gilroy R."/>
            <person name="Ravi A."/>
            <person name="Getino M."/>
            <person name="Pursley I."/>
            <person name="Horton D.L."/>
            <person name="Alikhan N.F."/>
            <person name="Baker D."/>
            <person name="Gharbi K."/>
            <person name="Hall N."/>
            <person name="Watson M."/>
            <person name="Adriaenssens E.M."/>
            <person name="Foster-Nyarko E."/>
            <person name="Jarju S."/>
            <person name="Secka A."/>
            <person name="Antonio M."/>
            <person name="Oren A."/>
            <person name="Chaudhuri R.R."/>
            <person name="La Ragione R."/>
            <person name="Hildebrand F."/>
            <person name="Pallen M.J."/>
        </authorList>
    </citation>
    <scope>NUCLEOTIDE SEQUENCE</scope>
    <source>
        <strain evidence="6">12435</strain>
    </source>
</reference>
<dbReference type="SMART" id="SM01217">
    <property type="entry name" value="Fn3_like"/>
    <property type="match status" value="1"/>
</dbReference>
<evidence type="ECO:0000313" key="7">
    <source>
        <dbReference type="Proteomes" id="UP000823990"/>
    </source>
</evidence>
<dbReference type="Gene3D" id="2.60.120.260">
    <property type="entry name" value="Galactose-binding domain-like"/>
    <property type="match status" value="3"/>
</dbReference>
<comment type="caution">
    <text evidence="6">The sequence shown here is derived from an EMBL/GenBank/DDBJ whole genome shotgun (WGS) entry which is preliminary data.</text>
</comment>
<proteinExistence type="inferred from homology"/>
<dbReference type="GO" id="GO:0004553">
    <property type="term" value="F:hydrolase activity, hydrolyzing O-glycosyl compounds"/>
    <property type="evidence" value="ECO:0007669"/>
    <property type="project" value="InterPro"/>
</dbReference>
<dbReference type="InterPro" id="IPR017853">
    <property type="entry name" value="GH"/>
</dbReference>
<feature type="region of interest" description="Disordered" evidence="3">
    <location>
        <begin position="1065"/>
        <end position="1110"/>
    </location>
</feature>
<dbReference type="InterPro" id="IPR001764">
    <property type="entry name" value="Glyco_hydro_3_N"/>
</dbReference>
<dbReference type="InterPro" id="IPR050288">
    <property type="entry name" value="Cellulose_deg_GH3"/>
</dbReference>
<evidence type="ECO:0000313" key="6">
    <source>
        <dbReference type="EMBL" id="HIW02130.1"/>
    </source>
</evidence>
<organism evidence="6 7">
    <name type="scientific">Candidatus Protoclostridium stercorigallinarum</name>
    <dbReference type="NCBI Taxonomy" id="2838741"/>
    <lineage>
        <taxon>Bacteria</taxon>
        <taxon>Bacillati</taxon>
        <taxon>Bacillota</taxon>
        <taxon>Clostridia</taxon>
        <taxon>Candidatus Protoclostridium</taxon>
    </lineage>
</organism>
<dbReference type="Pfam" id="PF00933">
    <property type="entry name" value="Glyco_hydro_3"/>
    <property type="match status" value="1"/>
</dbReference>
<feature type="domain" description="CBM6" evidence="5">
    <location>
        <begin position="1388"/>
        <end position="1534"/>
    </location>
</feature>
<dbReference type="InterPro" id="IPR013783">
    <property type="entry name" value="Ig-like_fold"/>
</dbReference>
<dbReference type="Gene3D" id="3.20.20.300">
    <property type="entry name" value="Glycoside hydrolase, family 3, N-terminal domain"/>
    <property type="match status" value="1"/>
</dbReference>
<sequence>MKSKFTVFVRSFWVMLTIFFALLLAFCIAGASVANSYAGSINDLMGINPYKKVQSADSGDSDMEYFKSDYVQKDEAGNILTQTDVDEETGGRYTHQVYDHKAMRAESERVAEQTAVEGSVLLWNDEIEGGEKALPLASDASVSLFGIASREYTFLGQGSGAMETRAVGESLYSALEDKGLNVNYDLYRRYNELSASNSSYGSELKGIDTWQYTNFRVGEVPWSEIEDTVALSVNDANHCDAAVMVITRNAGEDQDIKARADGSNMPDDYVDGTKNYLELTREEADVLRNLAALKDAGDVGRVVLLINSPNPMQFANIVKDEYGIDACLWVGMGGNLSFVAIADALTDTGYAVSGRTPDTLVYDNRSAPSYENFGDFTWTDWSDELPDLGKENGGRFFTHNTKYLVYSEGVYVGYRYYETRYEDYVLGGGNAGESAGATDGSGWSYAEEVAFPFGYGLGYTEFTRSEPTFAETDDGISLSVTVSNSGDRAGKDVVQVYMQRPYTVYDGEHGIEKPAVELVGFVKTDMLYPESEAGEGKPNSQTVTVTVDEENFRTYDAYGEGTYILEAGTYYLTLATDSHDAVNNILAKKGHSPANTGGRMDAEGDAGMVYEKRVAKDDFEIYAESADTGEPIVNRLSDADLNLYEGTADQKITYLSRSDWDGTYPEPAELECTNEIMVRDMQYGHEVPVEEGDRMPVYGTVTAPEGELTLAMFFELEYDDPKWEDLLNQMTYAEQCLMISQGLRVMNGAESIAAPGMIARDGPGGVKEKNPDPDINSQMCFPSEVVMAATWNAPLIEELGVAFGHEALHAGVYEVYAPGANIHRSPYGGRNWEYFSEDGVLSGVMLCAEIKGIQSKGIIVMTKHFAINDQETNRYAVATFFNEQTAREVYLRPFEIAIRQGDMNGVMTSFNRIGCTWAGVHKGLLTGILRDEWDFTGICETDSSSSVAHMTGTPEVRAEAVVAGTDMWLDGSEDDDWMNGSKDNPTVMLAVREACHRIIYNQLHSAAMNGMDSSTRMVRITAWWQYALVAVQIVVGVLTAAALAMAVISFIVVAKKNKKAAPAYAAARTPSQGNDGKTAENVRPYADNGREDDGAPAPSGGEPPESGGRSRFAEWLTKHRKLLVAIGSAVIAAIVIVAIVVPVTTCGGGTDEPAPGPGPEPPPVTETHECEHKCPVCGGCLDLECEDEACTVKCGAGKTGHSYEAENALREGGDNGYMSVVTGANGTYVNNVYGNAGARISFTVTVESDVTASLSVTMTGAAQTTVFTDEMRTTVVDAAGTRTHFESPAEAPHATSERFGEVMLGCVSLKAGENTITFEAVDFIELKSGANNDHGYHIDKITLYGDGLSADEHECGSVCPVCGKCTDLDCEDPVCAEKCGDEYESEHYRLEAETAKFGEGVNGLPKVESNGTHVGNFSENEGASLTFTFDADKAGKATLYVGSSYRNVERLFTDGFNVYVNNWSEDPELRGEPLVSPTTVPASNVVGGNWNEWLKTAHIALGCVDLVEGENTIVLEVKSDNTNTAFNLDYIELATDSVITTEEACSEICAVCGKCMDDSCADAEHADKCAGHDYGEMLGTSAIFGAGSKGAPRAETNSAAPEGLVGNISENLGASLTFRFRSSVTDKATLTAYVTQREIEQRFGEFLTVTVNGAVLETNAVVAATDTGKADWYNTVPVVLGEIDLTAGEVCEITFTVAVSSRTVGFNFGAIEIEAVSEHTHRLTSVAAVPETCTTAGRKAYWECSGCGLIFADAEGNTETTLEELAVDALGHDYELKAEVKSGTYVAGDTISADDVTYSLVCSRGDDEKAVTATADLSAPLEAGANEFTATYAEGEKRYEVTFTVTAQEPGHVHAPVYVDPVASSAQSAGNIGYYRCDCGKLFLDEDCEREITQADTVLPAWSDFSVMSDDVVVTDSNGGSVSKNTGEQNLSATNHGAGYNKYIVTYNIWSSCAADAVLSLRLSARPDEVKLSDVYAIYVNGKRADTAGAMMPVSDPIAWGNAGAASVNISLAAGNNVIRIERLNLDALYGSDARGDYTYNFYGIVLAPGANADLVSHTCAEVCEYCGKCASDTCNVGMCEDKCVCDETAHVCARDCESVCEICGLCNDADCADGNCTEKCDGEVYTVADGEALTADGTPVGLQSDGAISCNDSAAKYGEYTVTYRITPETDMTVGLYIRTTSQRIDNLLKDMYGVKVNGAEVAIADDTYMPYNDKDMWNDIRYTYVGEITLEAGTENTIEIVRYDRNELTGNMKEFTGYNFFGIALEKA</sequence>
<dbReference type="InterPro" id="IPR026891">
    <property type="entry name" value="Fn3-like"/>
</dbReference>
<keyword evidence="4" id="KW-0812">Transmembrane</keyword>